<evidence type="ECO:0000259" key="2">
    <source>
        <dbReference type="Pfam" id="PF17820"/>
    </source>
</evidence>
<evidence type="ECO:0000313" key="5">
    <source>
        <dbReference type="Proteomes" id="UP000671913"/>
    </source>
</evidence>
<keyword evidence="5" id="KW-1185">Reference proteome</keyword>
<dbReference type="Pfam" id="PF19238">
    <property type="entry name" value="Radical_SAM_2"/>
    <property type="match status" value="1"/>
</dbReference>
<proteinExistence type="predicted"/>
<name>A0A975AWX1_9THEO</name>
<dbReference type="Gene3D" id="3.20.20.70">
    <property type="entry name" value="Aldolase class I"/>
    <property type="match status" value="1"/>
</dbReference>
<evidence type="ECO:0000259" key="3">
    <source>
        <dbReference type="Pfam" id="PF19238"/>
    </source>
</evidence>
<dbReference type="Pfam" id="PF04459">
    <property type="entry name" value="DUF512"/>
    <property type="match status" value="1"/>
</dbReference>
<dbReference type="SUPFAM" id="SSF50156">
    <property type="entry name" value="PDZ domain-like"/>
    <property type="match status" value="1"/>
</dbReference>
<dbReference type="Pfam" id="PF17820">
    <property type="entry name" value="PDZ_6"/>
    <property type="match status" value="1"/>
</dbReference>
<feature type="domain" description="Putative radical SAM N-terminal" evidence="3">
    <location>
        <begin position="67"/>
        <end position="217"/>
    </location>
</feature>
<dbReference type="InterPro" id="IPR045375">
    <property type="entry name" value="Put_radical_SAM-like_N"/>
</dbReference>
<dbReference type="SUPFAM" id="SSF102114">
    <property type="entry name" value="Radical SAM enzymes"/>
    <property type="match status" value="1"/>
</dbReference>
<dbReference type="Gene3D" id="2.30.42.10">
    <property type="match status" value="1"/>
</dbReference>
<dbReference type="InterPro" id="IPR058240">
    <property type="entry name" value="rSAM_sf"/>
</dbReference>
<dbReference type="RefSeq" id="WP_284680663.1">
    <property type="nucleotide sequence ID" value="NZ_CP060096.1"/>
</dbReference>
<evidence type="ECO:0000259" key="1">
    <source>
        <dbReference type="Pfam" id="PF04459"/>
    </source>
</evidence>
<gene>
    <name evidence="4" type="ORF">ACETAC_03440</name>
</gene>
<dbReference type="AlphaFoldDB" id="A0A975AWX1"/>
<sequence>MKPHIVKGIVRNSIADSLGIEPGDALISINGEKIIDIIDYKFLESGDFINVLIQKHDGEEYLFEIEKDYDEDLGLIFESGIIDKPKHCSNKCIFCFIDQLPDKMRESLYFKDDDYRFSFLQGNFITLTNMKDQEIERIIKYRLSPIYVSVHATDDEVRKKILNNSKAGGILEKLKRLTLYGIKVHCQIVLCPGINDGMILDKSIKDLSDLYPGVKSVAVVPVGLTDYREGLYKLEPYNHDEAVKLIAQVTEWQNKLKEEKGTSFVFIADEFYVLANKEIPEYDHYEGFPHLENGVGLMALFKNQFDTYFKNIKTFKVNFNKYVVITGISAYEFIKGFADKLNKIGFNIEVKSIKNDFFGHGITVSGLVTGEDIINQLKGKIDGKILIIPECMLKAGTDIFLDDMTVAGLEKQLNARVIISEVNGKSFIQKINMGR</sequence>
<dbReference type="Proteomes" id="UP000671913">
    <property type="component" value="Chromosome"/>
</dbReference>
<dbReference type="InterPro" id="IPR007549">
    <property type="entry name" value="DUF512"/>
</dbReference>
<dbReference type="InterPro" id="IPR013785">
    <property type="entry name" value="Aldolase_TIM"/>
</dbReference>
<protein>
    <submittedName>
        <fullName evidence="4">DUF512 domain-containing protein</fullName>
    </submittedName>
</protein>
<evidence type="ECO:0000313" key="4">
    <source>
        <dbReference type="EMBL" id="QSZ27944.1"/>
    </source>
</evidence>
<organism evidence="4 5">
    <name type="scientific">Aceticella autotrophica</name>
    <dbReference type="NCBI Taxonomy" id="2755338"/>
    <lineage>
        <taxon>Bacteria</taxon>
        <taxon>Bacillati</taxon>
        <taxon>Bacillota</taxon>
        <taxon>Clostridia</taxon>
        <taxon>Thermoanaerobacterales</taxon>
        <taxon>Thermoanaerobacteraceae</taxon>
        <taxon>Aceticella</taxon>
    </lineage>
</organism>
<feature type="domain" description="DUF512" evidence="1">
    <location>
        <begin position="220"/>
        <end position="420"/>
    </location>
</feature>
<dbReference type="InterPro" id="IPR041489">
    <property type="entry name" value="PDZ_6"/>
</dbReference>
<dbReference type="InterPro" id="IPR036034">
    <property type="entry name" value="PDZ_sf"/>
</dbReference>
<accession>A0A975AWX1</accession>
<dbReference type="KEGG" id="aaut:ACETAC_03440"/>
<reference evidence="4" key="1">
    <citation type="submission" date="2020-08" db="EMBL/GenBank/DDBJ databases">
        <title>Genomic insights into the carbon and energy metabolism of the first obligate autotrophic acetogenic bacterium Aceticella autotrophica gen. nov., sp. nov.</title>
        <authorList>
            <person name="Toshchakov S.V."/>
            <person name="Elcheninov A.G."/>
            <person name="Kublanov I.V."/>
            <person name="Frolov E.N."/>
            <person name="Lebedinsky A.V."/>
        </authorList>
    </citation>
    <scope>NUCLEOTIDE SEQUENCE</scope>
    <source>
        <strain evidence="4">3443-3Ac</strain>
    </source>
</reference>
<dbReference type="EMBL" id="CP060096">
    <property type="protein sequence ID" value="QSZ27944.1"/>
    <property type="molecule type" value="Genomic_DNA"/>
</dbReference>
<feature type="domain" description="PDZ" evidence="2">
    <location>
        <begin position="5"/>
        <end position="43"/>
    </location>
</feature>